<dbReference type="Gene3D" id="1.10.510.10">
    <property type="entry name" value="Transferase(Phosphotransferase) domain 1"/>
    <property type="match status" value="1"/>
</dbReference>
<dbReference type="EC" id="2.7.11.1" evidence="5"/>
<organism evidence="5 6">
    <name type="scientific">Mycobacterium basiliense</name>
    <dbReference type="NCBI Taxonomy" id="2094119"/>
    <lineage>
        <taxon>Bacteria</taxon>
        <taxon>Bacillati</taxon>
        <taxon>Actinomycetota</taxon>
        <taxon>Actinomycetes</taxon>
        <taxon>Mycobacteriales</taxon>
        <taxon>Mycobacteriaceae</taxon>
        <taxon>Mycobacterium</taxon>
    </lineage>
</organism>
<dbReference type="GO" id="GO:0005524">
    <property type="term" value="F:ATP binding"/>
    <property type="evidence" value="ECO:0007669"/>
    <property type="project" value="UniProtKB-KW"/>
</dbReference>
<proteinExistence type="inferred from homology"/>
<evidence type="ECO:0000259" key="4">
    <source>
        <dbReference type="PROSITE" id="PS50011"/>
    </source>
</evidence>
<keyword evidence="2" id="KW-0547">Nucleotide-binding</keyword>
<feature type="domain" description="Protein kinase" evidence="4">
    <location>
        <begin position="28"/>
        <end position="286"/>
    </location>
</feature>
<dbReference type="InterPro" id="IPR011009">
    <property type="entry name" value="Kinase-like_dom_sf"/>
</dbReference>
<dbReference type="PROSITE" id="PS50011">
    <property type="entry name" value="PROTEIN_KINASE_DOM"/>
    <property type="match status" value="1"/>
</dbReference>
<gene>
    <name evidence="5" type="primary">prkC</name>
    <name evidence="5" type="ORF">MB901379_00018</name>
</gene>
<dbReference type="Proteomes" id="UP000269998">
    <property type="component" value="Chromosome"/>
</dbReference>
<dbReference type="InterPro" id="IPR008271">
    <property type="entry name" value="Ser/Thr_kinase_AS"/>
</dbReference>
<dbReference type="RefSeq" id="WP_158014754.1">
    <property type="nucleotide sequence ID" value="NZ_CBCSKE010000025.1"/>
</dbReference>
<keyword evidence="5" id="KW-0418">Kinase</keyword>
<dbReference type="Pfam" id="PF00069">
    <property type="entry name" value="Pkinase"/>
    <property type="match status" value="1"/>
</dbReference>
<dbReference type="SMART" id="SM00220">
    <property type="entry name" value="S_TKc"/>
    <property type="match status" value="1"/>
</dbReference>
<evidence type="ECO:0000256" key="3">
    <source>
        <dbReference type="ARBA" id="ARBA00022840"/>
    </source>
</evidence>
<dbReference type="SUPFAM" id="SSF56112">
    <property type="entry name" value="Protein kinase-like (PK-like)"/>
    <property type="match status" value="1"/>
</dbReference>
<keyword evidence="3" id="KW-0067">ATP-binding</keyword>
<comment type="similarity">
    <text evidence="1">Belongs to the protein kinase superfamily. STE Ser/Thr protein kinase family. STE20 subfamily.</text>
</comment>
<dbReference type="AlphaFoldDB" id="A0A447G7V4"/>
<evidence type="ECO:0000313" key="6">
    <source>
        <dbReference type="Proteomes" id="UP000269998"/>
    </source>
</evidence>
<evidence type="ECO:0000313" key="5">
    <source>
        <dbReference type="EMBL" id="VDM86501.1"/>
    </source>
</evidence>
<evidence type="ECO:0000256" key="2">
    <source>
        <dbReference type="ARBA" id="ARBA00022741"/>
    </source>
</evidence>
<dbReference type="OrthoDB" id="9762169at2"/>
<accession>A0A447G7V4</accession>
<reference evidence="6" key="1">
    <citation type="submission" date="2018-02" db="EMBL/GenBank/DDBJ databases">
        <authorList>
            <person name="Seth-Smith MB H."/>
            <person name="Seth-Smith H."/>
        </authorList>
    </citation>
    <scope>NUCLEOTIDE SEQUENCE [LARGE SCALE GENOMIC DNA]</scope>
</reference>
<name>A0A447G7V4_9MYCO</name>
<dbReference type="PROSITE" id="PS00108">
    <property type="entry name" value="PROTEIN_KINASE_ST"/>
    <property type="match status" value="1"/>
</dbReference>
<protein>
    <submittedName>
        <fullName evidence="5">Serine/threonine-protein kinase PrkC</fullName>
        <ecNumber evidence="5">2.7.11.1</ecNumber>
    </submittedName>
</protein>
<keyword evidence="6" id="KW-1185">Reference proteome</keyword>
<dbReference type="KEGG" id="mbai:MB901379_00018"/>
<dbReference type="PANTHER" id="PTHR45832:SF22">
    <property type="entry name" value="SERINE_THREONINE-PROTEIN KINASE SAMKA-RELATED"/>
    <property type="match status" value="1"/>
</dbReference>
<dbReference type="InterPro" id="IPR000719">
    <property type="entry name" value="Prot_kinase_dom"/>
</dbReference>
<dbReference type="GO" id="GO:0004674">
    <property type="term" value="F:protein serine/threonine kinase activity"/>
    <property type="evidence" value="ECO:0007669"/>
    <property type="project" value="UniProtKB-EC"/>
</dbReference>
<keyword evidence="5" id="KW-0808">Transferase</keyword>
<dbReference type="EMBL" id="LR130759">
    <property type="protein sequence ID" value="VDM86501.1"/>
    <property type="molecule type" value="Genomic_DNA"/>
</dbReference>
<dbReference type="InterPro" id="IPR051931">
    <property type="entry name" value="PAK3-like"/>
</dbReference>
<sequence>MIAQAPDADELSVPSPNPERMRLLRLDFECLRTLAVGSSPVRVWWDENLQCYRVGKRVELSSLDGVLPEPATLQKIKHNNVVPVIAAPVVEGLIHPLRAIEIITPYYPRGSLTDALLRGERFTPTEAVRVVQAGLRGLGHLHEVQRILHRDIKSPNLLLDDVHTARVADLGCAGAIRPDGTVAALDIPTLYSPPELVSTGVLTRASDLYPMGLVLLELLRGGFNYEAYPKAVVADRLMRGMSPLTMEERRRPIWLSRSLRRVLTRALQTQPSQRFQTASAMDNELSRACVIDWKEADDRRWEAPFRHDRGRLIRVEAVPLPKGGFRLSTRVNRGNGWRRYGVDDFDVGVLDCTPVRRLFDHATDTAITR</sequence>
<evidence type="ECO:0000256" key="1">
    <source>
        <dbReference type="ARBA" id="ARBA00008874"/>
    </source>
</evidence>
<dbReference type="PANTHER" id="PTHR45832">
    <property type="entry name" value="SERINE/THREONINE-PROTEIN KINASE SAMKA-RELATED-RELATED"/>
    <property type="match status" value="1"/>
</dbReference>